<evidence type="ECO:0000256" key="1">
    <source>
        <dbReference type="SAM" id="MobiDB-lite"/>
    </source>
</evidence>
<sequence length="62" mass="6677">MSSIVSLAQSNITEPSSFSIQRKLAGRRRLDTSYPKSRIDGGGNESRNIFSPGYLPTGCASI</sequence>
<name>A0A5B0S672_PUCGR</name>
<evidence type="ECO:0000313" key="3">
    <source>
        <dbReference type="Proteomes" id="UP000325313"/>
    </source>
</evidence>
<dbReference type="EMBL" id="VDEP01000072">
    <property type="protein sequence ID" value="KAA1133288.1"/>
    <property type="molecule type" value="Genomic_DNA"/>
</dbReference>
<evidence type="ECO:0000313" key="2">
    <source>
        <dbReference type="EMBL" id="KAA1133288.1"/>
    </source>
</evidence>
<comment type="caution">
    <text evidence="2">The sequence shown here is derived from an EMBL/GenBank/DDBJ whole genome shotgun (WGS) entry which is preliminary data.</text>
</comment>
<gene>
    <name evidence="2" type="ORF">PGTUg99_019762</name>
</gene>
<dbReference type="AlphaFoldDB" id="A0A5B0S672"/>
<accession>A0A5B0S672</accession>
<reference evidence="2 3" key="1">
    <citation type="submission" date="2019-05" db="EMBL/GenBank/DDBJ databases">
        <title>Emergence of the Ug99 lineage of the wheat stem rust pathogen through somatic hybridization.</title>
        <authorList>
            <person name="Li F."/>
            <person name="Upadhyaya N.M."/>
            <person name="Sperschneider J."/>
            <person name="Matny O."/>
            <person name="Nguyen-Phuc H."/>
            <person name="Mago R."/>
            <person name="Raley C."/>
            <person name="Miller M.E."/>
            <person name="Silverstein K.A.T."/>
            <person name="Henningsen E."/>
            <person name="Hirsch C.D."/>
            <person name="Visser B."/>
            <person name="Pretorius Z.A."/>
            <person name="Steffenson B.J."/>
            <person name="Schwessinger B."/>
            <person name="Dodds P.N."/>
            <person name="Figueroa M."/>
        </authorList>
    </citation>
    <scope>NUCLEOTIDE SEQUENCE [LARGE SCALE GENOMIC DNA]</scope>
    <source>
        <strain evidence="2 3">Ug99</strain>
    </source>
</reference>
<proteinExistence type="predicted"/>
<protein>
    <submittedName>
        <fullName evidence="2">Uncharacterized protein</fullName>
    </submittedName>
</protein>
<dbReference type="Proteomes" id="UP000325313">
    <property type="component" value="Unassembled WGS sequence"/>
</dbReference>
<organism evidence="2 3">
    <name type="scientific">Puccinia graminis f. sp. tritici</name>
    <dbReference type="NCBI Taxonomy" id="56615"/>
    <lineage>
        <taxon>Eukaryota</taxon>
        <taxon>Fungi</taxon>
        <taxon>Dikarya</taxon>
        <taxon>Basidiomycota</taxon>
        <taxon>Pucciniomycotina</taxon>
        <taxon>Pucciniomycetes</taxon>
        <taxon>Pucciniales</taxon>
        <taxon>Pucciniaceae</taxon>
        <taxon>Puccinia</taxon>
    </lineage>
</organism>
<feature type="region of interest" description="Disordered" evidence="1">
    <location>
        <begin position="23"/>
        <end position="62"/>
    </location>
</feature>